<evidence type="ECO:0000313" key="3">
    <source>
        <dbReference type="Proteomes" id="UP001058974"/>
    </source>
</evidence>
<reference evidence="2 3" key="1">
    <citation type="journal article" date="2022" name="Nat. Genet.">
        <title>Improved pea reference genome and pan-genome highlight genomic features and evolutionary characteristics.</title>
        <authorList>
            <person name="Yang T."/>
            <person name="Liu R."/>
            <person name="Luo Y."/>
            <person name="Hu S."/>
            <person name="Wang D."/>
            <person name="Wang C."/>
            <person name="Pandey M.K."/>
            <person name="Ge S."/>
            <person name="Xu Q."/>
            <person name="Li N."/>
            <person name="Li G."/>
            <person name="Huang Y."/>
            <person name="Saxena R.K."/>
            <person name="Ji Y."/>
            <person name="Li M."/>
            <person name="Yan X."/>
            <person name="He Y."/>
            <person name="Liu Y."/>
            <person name="Wang X."/>
            <person name="Xiang C."/>
            <person name="Varshney R.K."/>
            <person name="Ding H."/>
            <person name="Gao S."/>
            <person name="Zong X."/>
        </authorList>
    </citation>
    <scope>NUCLEOTIDE SEQUENCE [LARGE SCALE GENOMIC DNA]</scope>
    <source>
        <strain evidence="2 3">cv. Zhongwan 6</strain>
    </source>
</reference>
<evidence type="ECO:0008006" key="4">
    <source>
        <dbReference type="Google" id="ProtNLM"/>
    </source>
</evidence>
<feature type="non-terminal residue" evidence="2">
    <location>
        <position position="149"/>
    </location>
</feature>
<dbReference type="AlphaFoldDB" id="A0A9D4XNB7"/>
<sequence length="149" mass="15938">DSNGYGSRGGRSGRGGGRFGRGGGRSGKVSCQICHKPGHEASICYHRYSSSGAPSYPSPRNPFNPFMMMPRSPYPPSAFGYAPAPRPTPPRQPQPQAFLAGSDPSFNNQWWYPDSGASHHVTPEISNLSDASSLPGTEQVFMGNGQGFF</sequence>
<dbReference type="Proteomes" id="UP001058974">
    <property type="component" value="Chromosome 3"/>
</dbReference>
<gene>
    <name evidence="2" type="ORF">KIW84_030518</name>
</gene>
<dbReference type="Gramene" id="Psat03G0051800-T1">
    <property type="protein sequence ID" value="KAI5424361.1"/>
    <property type="gene ID" value="KIW84_030518"/>
</dbReference>
<dbReference type="EMBL" id="JAMSHJ010000003">
    <property type="protein sequence ID" value="KAI5424361.1"/>
    <property type="molecule type" value="Genomic_DNA"/>
</dbReference>
<organism evidence="2 3">
    <name type="scientific">Pisum sativum</name>
    <name type="common">Garden pea</name>
    <name type="synonym">Lathyrus oleraceus</name>
    <dbReference type="NCBI Taxonomy" id="3888"/>
    <lineage>
        <taxon>Eukaryota</taxon>
        <taxon>Viridiplantae</taxon>
        <taxon>Streptophyta</taxon>
        <taxon>Embryophyta</taxon>
        <taxon>Tracheophyta</taxon>
        <taxon>Spermatophyta</taxon>
        <taxon>Magnoliopsida</taxon>
        <taxon>eudicotyledons</taxon>
        <taxon>Gunneridae</taxon>
        <taxon>Pentapetalae</taxon>
        <taxon>rosids</taxon>
        <taxon>fabids</taxon>
        <taxon>Fabales</taxon>
        <taxon>Fabaceae</taxon>
        <taxon>Papilionoideae</taxon>
        <taxon>50 kb inversion clade</taxon>
        <taxon>NPAAA clade</taxon>
        <taxon>Hologalegina</taxon>
        <taxon>IRL clade</taxon>
        <taxon>Fabeae</taxon>
        <taxon>Lathyrus</taxon>
    </lineage>
</organism>
<feature type="region of interest" description="Disordered" evidence="1">
    <location>
        <begin position="1"/>
        <end position="30"/>
    </location>
</feature>
<feature type="region of interest" description="Disordered" evidence="1">
    <location>
        <begin position="78"/>
        <end position="100"/>
    </location>
</feature>
<feature type="compositionally biased region" description="Gly residues" evidence="1">
    <location>
        <begin position="1"/>
        <end position="26"/>
    </location>
</feature>
<accession>A0A9D4XNB7</accession>
<protein>
    <recommendedName>
        <fullName evidence="4">Retrovirus-related pol polyprotein from transposon TNT 1-94</fullName>
    </recommendedName>
</protein>
<evidence type="ECO:0000313" key="2">
    <source>
        <dbReference type="EMBL" id="KAI5424361.1"/>
    </source>
</evidence>
<evidence type="ECO:0000256" key="1">
    <source>
        <dbReference type="SAM" id="MobiDB-lite"/>
    </source>
</evidence>
<proteinExistence type="predicted"/>
<comment type="caution">
    <text evidence="2">The sequence shown here is derived from an EMBL/GenBank/DDBJ whole genome shotgun (WGS) entry which is preliminary data.</text>
</comment>
<keyword evidence="3" id="KW-1185">Reference proteome</keyword>
<feature type="compositionally biased region" description="Pro residues" evidence="1">
    <location>
        <begin position="84"/>
        <end position="93"/>
    </location>
</feature>
<name>A0A9D4XNB7_PEA</name>